<organism evidence="1 2">
    <name type="scientific">Oryza meyeriana var. granulata</name>
    <dbReference type="NCBI Taxonomy" id="110450"/>
    <lineage>
        <taxon>Eukaryota</taxon>
        <taxon>Viridiplantae</taxon>
        <taxon>Streptophyta</taxon>
        <taxon>Embryophyta</taxon>
        <taxon>Tracheophyta</taxon>
        <taxon>Spermatophyta</taxon>
        <taxon>Magnoliopsida</taxon>
        <taxon>Liliopsida</taxon>
        <taxon>Poales</taxon>
        <taxon>Poaceae</taxon>
        <taxon>BOP clade</taxon>
        <taxon>Oryzoideae</taxon>
        <taxon>Oryzeae</taxon>
        <taxon>Oryzinae</taxon>
        <taxon>Oryza</taxon>
        <taxon>Oryza meyeriana</taxon>
    </lineage>
</organism>
<dbReference type="EMBL" id="SPHZ02000003">
    <property type="protein sequence ID" value="KAF0923482.1"/>
    <property type="molecule type" value="Genomic_DNA"/>
</dbReference>
<protein>
    <submittedName>
        <fullName evidence="1">Uncharacterized protein</fullName>
    </submittedName>
</protein>
<name>A0A6G1EGF5_9ORYZ</name>
<sequence length="65" mass="7183">MWGIWVGEINPNRPDVLSAATTNGWCSSPWRALAMVSMYCSMAGGGKAVGNVTGHRWRYVIVLYH</sequence>
<proteinExistence type="predicted"/>
<dbReference type="Proteomes" id="UP000479710">
    <property type="component" value="Unassembled WGS sequence"/>
</dbReference>
<keyword evidence="2" id="KW-1185">Reference proteome</keyword>
<evidence type="ECO:0000313" key="2">
    <source>
        <dbReference type="Proteomes" id="UP000479710"/>
    </source>
</evidence>
<comment type="caution">
    <text evidence="1">The sequence shown here is derived from an EMBL/GenBank/DDBJ whole genome shotgun (WGS) entry which is preliminary data.</text>
</comment>
<gene>
    <name evidence="1" type="ORF">E2562_006370</name>
</gene>
<evidence type="ECO:0000313" key="1">
    <source>
        <dbReference type="EMBL" id="KAF0923482.1"/>
    </source>
</evidence>
<accession>A0A6G1EGF5</accession>
<reference evidence="1 2" key="1">
    <citation type="submission" date="2019-11" db="EMBL/GenBank/DDBJ databases">
        <title>Whole genome sequence of Oryza granulata.</title>
        <authorList>
            <person name="Li W."/>
        </authorList>
    </citation>
    <scope>NUCLEOTIDE SEQUENCE [LARGE SCALE GENOMIC DNA]</scope>
    <source>
        <strain evidence="2">cv. Menghai</strain>
        <tissue evidence="1">Leaf</tissue>
    </source>
</reference>
<dbReference type="AlphaFoldDB" id="A0A6G1EGF5"/>